<evidence type="ECO:0000313" key="5">
    <source>
        <dbReference type="Proteomes" id="UP000271374"/>
    </source>
</evidence>
<dbReference type="Pfam" id="PF08241">
    <property type="entry name" value="Methyltransf_11"/>
    <property type="match status" value="1"/>
</dbReference>
<protein>
    <submittedName>
        <fullName evidence="4">Glycosyltransferase</fullName>
    </submittedName>
</protein>
<dbReference type="SUPFAM" id="SSF53335">
    <property type="entry name" value="S-adenosyl-L-methionine-dependent methyltransferases"/>
    <property type="match status" value="1"/>
</dbReference>
<dbReference type="GO" id="GO:0008757">
    <property type="term" value="F:S-adenosylmethionine-dependent methyltransferase activity"/>
    <property type="evidence" value="ECO:0007669"/>
    <property type="project" value="InterPro"/>
</dbReference>
<dbReference type="CDD" id="cd02440">
    <property type="entry name" value="AdoMet_MTases"/>
    <property type="match status" value="1"/>
</dbReference>
<dbReference type="InterPro" id="IPR013216">
    <property type="entry name" value="Methyltransf_11"/>
</dbReference>
<comment type="caution">
    <text evidence="4">The sequence shown here is derived from an EMBL/GenBank/DDBJ whole genome shotgun (WGS) entry which is preliminary data.</text>
</comment>
<dbReference type="FunFam" id="3.90.550.10:FF:000120">
    <property type="entry name" value="Glycosyl transferase, family 2"/>
    <property type="match status" value="1"/>
</dbReference>
<dbReference type="InterPro" id="IPR029063">
    <property type="entry name" value="SAM-dependent_MTases_sf"/>
</dbReference>
<proteinExistence type="inferred from homology"/>
<dbReference type="PANTHER" id="PTHR22916">
    <property type="entry name" value="GLYCOSYLTRANSFERASE"/>
    <property type="match status" value="1"/>
</dbReference>
<keyword evidence="5" id="KW-1185">Reference proteome</keyword>
<dbReference type="AlphaFoldDB" id="A0A3S0K652"/>
<dbReference type="EMBL" id="RXNT01000001">
    <property type="protein sequence ID" value="RTR36438.1"/>
    <property type="molecule type" value="Genomic_DNA"/>
</dbReference>
<comment type="similarity">
    <text evidence="1">Belongs to the glycosyltransferase 2 family.</text>
</comment>
<dbReference type="InterPro" id="IPR029044">
    <property type="entry name" value="Nucleotide-diphossugar_trans"/>
</dbReference>
<reference evidence="4 5" key="1">
    <citation type="submission" date="2018-12" db="EMBL/GenBank/DDBJ databases">
        <title>Bacillus yapensis draft genome sequence.</title>
        <authorList>
            <person name="Yu L."/>
            <person name="Xu X."/>
            <person name="Tang X."/>
        </authorList>
    </citation>
    <scope>NUCLEOTIDE SEQUENCE [LARGE SCALE GENOMIC DNA]</scope>
    <source>
        <strain evidence="4 5">XXST-01</strain>
    </source>
</reference>
<feature type="domain" description="Glycosyltransferase 2-like" evidence="2">
    <location>
        <begin position="46"/>
        <end position="220"/>
    </location>
</feature>
<dbReference type="SUPFAM" id="SSF53448">
    <property type="entry name" value="Nucleotide-diphospho-sugar transferases"/>
    <property type="match status" value="2"/>
</dbReference>
<evidence type="ECO:0000259" key="3">
    <source>
        <dbReference type="Pfam" id="PF08241"/>
    </source>
</evidence>
<dbReference type="PANTHER" id="PTHR22916:SF3">
    <property type="entry name" value="UDP-GLCNAC:BETAGAL BETA-1,3-N-ACETYLGLUCOSAMINYLTRANSFERASE-LIKE PROTEIN 1"/>
    <property type="match status" value="1"/>
</dbReference>
<name>A0A3S0K652_9BACI</name>
<evidence type="ECO:0000313" key="4">
    <source>
        <dbReference type="EMBL" id="RTR36438.1"/>
    </source>
</evidence>
<organism evidence="4 5">
    <name type="scientific">Bacillus yapensis</name>
    <dbReference type="NCBI Taxonomy" id="2492960"/>
    <lineage>
        <taxon>Bacteria</taxon>
        <taxon>Bacillati</taxon>
        <taxon>Bacillota</taxon>
        <taxon>Bacilli</taxon>
        <taxon>Bacillales</taxon>
        <taxon>Bacillaceae</taxon>
        <taxon>Bacillus</taxon>
    </lineage>
</organism>
<evidence type="ECO:0000256" key="1">
    <source>
        <dbReference type="ARBA" id="ARBA00006739"/>
    </source>
</evidence>
<gene>
    <name evidence="4" type="ORF">EKG37_02080</name>
</gene>
<feature type="domain" description="Methyltransferase type 11" evidence="3">
    <location>
        <begin position="755"/>
        <end position="802"/>
    </location>
</feature>
<evidence type="ECO:0000259" key="2">
    <source>
        <dbReference type="Pfam" id="PF00535"/>
    </source>
</evidence>
<dbReference type="Gene3D" id="3.40.50.150">
    <property type="entry name" value="Vaccinia Virus protein VP39"/>
    <property type="match status" value="1"/>
</dbReference>
<dbReference type="OrthoDB" id="3896938at2"/>
<keyword evidence="4" id="KW-0808">Transferase</keyword>
<feature type="domain" description="Glycosyltransferase 2-like" evidence="2">
    <location>
        <begin position="357"/>
        <end position="528"/>
    </location>
</feature>
<dbReference type="Gene3D" id="3.90.550.10">
    <property type="entry name" value="Spore Coat Polysaccharide Biosynthesis Protein SpsA, Chain A"/>
    <property type="match status" value="2"/>
</dbReference>
<accession>A0A3S0K652</accession>
<dbReference type="InterPro" id="IPR001173">
    <property type="entry name" value="Glyco_trans_2-like"/>
</dbReference>
<dbReference type="Pfam" id="PF00535">
    <property type="entry name" value="Glycos_transf_2"/>
    <property type="match status" value="2"/>
</dbReference>
<sequence length="886" mass="102985">MAKEPPSVIIDRSLSRDNVQYIALNYSDINSRIKNNENHVDLPLVSVLIPTYNRPDYFERALQSAIQQTYQNIEIVIGDDSTDNETELLVKNNYLPYYNNIRYIKNETNLGQFDNDLKLFELAQGEFVNFLMDDDVFHPEKVEKMMEYYLNDQNEEITLVTSHRRFINEKDELLKEEGVTQKVFDQDTVMDGKEFGNMLLKYNFNFVGEPTTVLFRKKDLDEPFGTFAGRRYGCNVDSATWLTLLAKGKGVYISETLSYFRIHNGQQLQSDKMKFLGANDYANSVLLARKKGFLQENIDYLTALNNSMNYLDSVTKVLNNDFYKQELTNTYNYLHDECLELEIPKYNKQDTSYPLVSILIPSYNRPKMLEEALISALNQSYQNIEIIISDDSTTDEVQKVVEKYLNKYSNLHYYKNEIPLVEDNYDQCFNLANGEYINFLNDDDLFHPNKIEIMMNYIQGKEGITLVTSHRQVIDEEGEYLPDIGATTKISNEVTIINGRDFGNLLLKNQINIIGEPSSVLFRKEDLIECFGYIGGKRLSFINDITTWIALLQKGNAVYIPESLSYFRIHSNQAQQNLKYLFTNIYQWSFLINYSRKLGFLSLERDYKNALNKLLTVGTDIFNKYISEGNTSILNEKQLLDALAFIISEIIQGTDKYYCNLCHERFNEFLPLPDIYVIEKFEFENNNVKTALCPNCYSMDRERAFKLFIEEETDIKEQKTKVLHIAPEKNIRNWLISLKNIDYTCGDLFPSDRNMEKIDITNIQYNDNSFEFIICSHVLEHVPDDSKAMKELCRILKQGGKGILQVPIALNLDETYEDDRIISPEDRLLNFGQEDHVRVYAKDYIQKLENAGFIVCQYNFAEKNGVAEAEKYGLTLSDIVYIVSKE</sequence>
<dbReference type="Proteomes" id="UP000271374">
    <property type="component" value="Unassembled WGS sequence"/>
</dbReference>
<dbReference type="GO" id="GO:0016758">
    <property type="term" value="F:hexosyltransferase activity"/>
    <property type="evidence" value="ECO:0007669"/>
    <property type="project" value="UniProtKB-ARBA"/>
</dbReference>